<gene>
    <name evidence="2" type="ORF">ACHAWO_006634</name>
</gene>
<keyword evidence="1" id="KW-1133">Transmembrane helix</keyword>
<sequence>MQAAMNMNEEKNPVIAKMAEFITPALESVKVGVSVVRSGFNLFTRRDPFLTFLFQVATILMMLLLIVFPWRLFFFVIGFGLVGPQNFFARIMLEKKKLMKTESDATPMDNYLSKTKKNPNFSRSTASGVEFAVNTNGHKDGEFFRFHNHLLTNGGIDLIAEKKKSSGKVYRAVVPNSPLQSRRFYDWPPNPSLSRVDRHDTVAFDCF</sequence>
<comment type="caution">
    <text evidence="2">The sequence shown here is derived from an EMBL/GenBank/DDBJ whole genome shotgun (WGS) entry which is preliminary data.</text>
</comment>
<accession>A0ABD3Q9P0</accession>
<evidence type="ECO:0000256" key="1">
    <source>
        <dbReference type="SAM" id="Phobius"/>
    </source>
</evidence>
<keyword evidence="3" id="KW-1185">Reference proteome</keyword>
<evidence type="ECO:0000313" key="2">
    <source>
        <dbReference type="EMBL" id="KAL3796998.1"/>
    </source>
</evidence>
<organism evidence="2 3">
    <name type="scientific">Cyclotella atomus</name>
    <dbReference type="NCBI Taxonomy" id="382360"/>
    <lineage>
        <taxon>Eukaryota</taxon>
        <taxon>Sar</taxon>
        <taxon>Stramenopiles</taxon>
        <taxon>Ochrophyta</taxon>
        <taxon>Bacillariophyta</taxon>
        <taxon>Coscinodiscophyceae</taxon>
        <taxon>Thalassiosirophycidae</taxon>
        <taxon>Stephanodiscales</taxon>
        <taxon>Stephanodiscaceae</taxon>
        <taxon>Cyclotella</taxon>
    </lineage>
</organism>
<protein>
    <recommendedName>
        <fullName evidence="4">PRA1 family protein</fullName>
    </recommendedName>
</protein>
<proteinExistence type="predicted"/>
<dbReference type="EMBL" id="JALLPJ020000268">
    <property type="protein sequence ID" value="KAL3796998.1"/>
    <property type="molecule type" value="Genomic_DNA"/>
</dbReference>
<keyword evidence="1" id="KW-0472">Membrane</keyword>
<reference evidence="2 3" key="1">
    <citation type="submission" date="2024-10" db="EMBL/GenBank/DDBJ databases">
        <title>Updated reference genomes for cyclostephanoid diatoms.</title>
        <authorList>
            <person name="Roberts W.R."/>
            <person name="Alverson A.J."/>
        </authorList>
    </citation>
    <scope>NUCLEOTIDE SEQUENCE [LARGE SCALE GENOMIC DNA]</scope>
    <source>
        <strain evidence="2 3">AJA010-31</strain>
    </source>
</reference>
<feature type="transmembrane region" description="Helical" evidence="1">
    <location>
        <begin position="73"/>
        <end position="93"/>
    </location>
</feature>
<feature type="transmembrane region" description="Helical" evidence="1">
    <location>
        <begin position="49"/>
        <end position="67"/>
    </location>
</feature>
<dbReference type="AlphaFoldDB" id="A0ABD3Q9P0"/>
<keyword evidence="1" id="KW-0812">Transmembrane</keyword>
<name>A0ABD3Q9P0_9STRA</name>
<evidence type="ECO:0008006" key="4">
    <source>
        <dbReference type="Google" id="ProtNLM"/>
    </source>
</evidence>
<evidence type="ECO:0000313" key="3">
    <source>
        <dbReference type="Proteomes" id="UP001530400"/>
    </source>
</evidence>
<dbReference type="Proteomes" id="UP001530400">
    <property type="component" value="Unassembled WGS sequence"/>
</dbReference>